<keyword evidence="2" id="KW-0813">Transport</keyword>
<comment type="subcellular location">
    <subcellularLocation>
        <location evidence="1">Cell membrane</location>
        <topology evidence="1">Multi-pass membrane protein</topology>
    </subcellularLocation>
</comment>
<evidence type="ECO:0000256" key="9">
    <source>
        <dbReference type="ARBA" id="ARBA00023065"/>
    </source>
</evidence>
<name>A0A1V9YN21_ACHHY</name>
<keyword evidence="10 14" id="KW-0472">Membrane</keyword>
<keyword evidence="6" id="KW-0677">Repeat</keyword>
<dbReference type="PROSITE" id="PS50088">
    <property type="entry name" value="ANK_REPEAT"/>
    <property type="match status" value="3"/>
</dbReference>
<dbReference type="Gene3D" id="1.25.40.20">
    <property type="entry name" value="Ankyrin repeat-containing domain"/>
    <property type="match status" value="3"/>
</dbReference>
<dbReference type="InterPro" id="IPR024862">
    <property type="entry name" value="TRPV"/>
</dbReference>
<feature type="repeat" description="ANK" evidence="12">
    <location>
        <begin position="525"/>
        <end position="554"/>
    </location>
</feature>
<dbReference type="SUPFAM" id="SSF48403">
    <property type="entry name" value="Ankyrin repeat"/>
    <property type="match status" value="2"/>
</dbReference>
<comment type="caution">
    <text evidence="16">The sequence shown here is derived from an EMBL/GenBank/DDBJ whole genome shotgun (WGS) entry which is preliminary data.</text>
</comment>
<evidence type="ECO:0000256" key="12">
    <source>
        <dbReference type="PROSITE-ProRule" id="PRU00023"/>
    </source>
</evidence>
<evidence type="ECO:0000313" key="16">
    <source>
        <dbReference type="EMBL" id="OQR87107.1"/>
    </source>
</evidence>
<keyword evidence="12" id="KW-0040">ANK repeat</keyword>
<dbReference type="GO" id="GO:0005216">
    <property type="term" value="F:monoatomic ion channel activity"/>
    <property type="evidence" value="ECO:0007669"/>
    <property type="project" value="InterPro"/>
</dbReference>
<proteinExistence type="predicted"/>
<sequence>MAMEAALAKDWNALLPLLSPIDAVDITARSSTVHQRLHLNSSDAAVQGETLLQLACAANQSAIAAALVEHPRCSEIINSRDEVARTALLVAIANSAPGIATMLLRRFWDDIDVNAMDTKGNWPLHMSVMKDLPEISLLLLDHPRIDLNIKSPANTTAFSAACWADEVPVVERMLSMPGLDFATISTTRKRTPFSYACHRGSPQIIRLLLSHDAIWNIDAQDDSGMTGFMWLCYHGLADVADELVDQVDLSLKSHENLTALSYLSRCLHCGSQRDNKALLDLARHILERGGQFQARANECRRECQSVEVNLAELAWYERFDDLEKLLVDGTFRGDINQKYQAVLHMLAMSLVAGDHQHVFLPPRPDLVESLLTKYPNVDLELGQTGGYSALELACVCNQIEIVPILLAAGANLENGGRSVIQDVGAERKDDVNAAAIIAMVRAEEQRRKAYPLHALLGFRRYSALKLAVPLHRSSIDLCDSTGKTVLMLAAEAGLLEIVELLLENGADVDIVQAQPFTDSTPRQGKAITALVLAATLGHVNVVEVLLGHLADIDAAWLIAQSALKRQLTPAQADCLIMLEKEVAFRATSHEYVAKLRSKLQALPDDAPFDEGLFRRAIQAEPSLGRLFLNDCLLVAVYGQRATSSALYSIVQFPEVVKADGAKALLEHVVMKRVLELKWEFFAQRMFVEQLLWYMVLLTSMTVSVTLQPSATATLAADARAAFDLQLRVWAAVVLFSVTGLVTVQLTQPTPLLRLATTLQALSAPGHLDDVGVAKKRVKHLLVVATVMLAGAAYAAVDAFIWSTLPWFTTPISGTTLAQLFVHCLLFVSACYFVRLEYREWAGHPAGYWASDANRWQLGSYLAVLLVYLPWNLGETLGLCLGSLLTLSLWLLSLQFFAVFRTGGYLLPMMSALLRDVYNFGAFFAVVQCAFTCVFYQLFQRRPSSGYASLWQSFRTSYFVMLGEFDLDGTWGEDQTQDLLYHVSYVLLMLHAAIMIVLLLNVLLATMNETVSDGLRASKRDALASYAACILRLEMTLPTETYLHLRYVYAPNGDLQLNPAFHDVLLKAACELCEEDAVVIQSIEETVKDWELTLRQLEATTLRAIEVIREALASANHYATTPFLAPVVDAVLPTATAGVTGIFASLLNKRAPEPMDRWSRVHQLHAHVRDQWQAMASDAAWRDQEDGDAPLLFAMVHGQSVNAVVAAAWATVETAFAEVEARWQTPIEPTLRELQMDVAGTAKVETIAALKAEVATCHATIRELQARHDEAQRQARDATLTLDGKLNRVLALLEATA</sequence>
<evidence type="ECO:0000256" key="13">
    <source>
        <dbReference type="SAM" id="Coils"/>
    </source>
</evidence>
<keyword evidence="4" id="KW-0109">Calcium transport</keyword>
<dbReference type="STRING" id="1202772.A0A1V9YN21"/>
<dbReference type="OrthoDB" id="533508at2759"/>
<feature type="transmembrane region" description="Helical" evidence="14">
    <location>
        <begin position="780"/>
        <end position="804"/>
    </location>
</feature>
<keyword evidence="11" id="KW-0407">Ion channel</keyword>
<feature type="transmembrane region" description="Helical" evidence="14">
    <location>
        <begin position="877"/>
        <end position="899"/>
    </location>
</feature>
<dbReference type="PROSITE" id="PS50297">
    <property type="entry name" value="ANK_REP_REGION"/>
    <property type="match status" value="3"/>
</dbReference>
<reference evidence="16 17" key="1">
    <citation type="journal article" date="2014" name="Genome Biol. Evol.">
        <title>The secreted proteins of Achlya hypogyna and Thraustotheca clavata identify the ancestral oomycete secretome and reveal gene acquisitions by horizontal gene transfer.</title>
        <authorList>
            <person name="Misner I."/>
            <person name="Blouin N."/>
            <person name="Leonard G."/>
            <person name="Richards T.A."/>
            <person name="Lane C.E."/>
        </authorList>
    </citation>
    <scope>NUCLEOTIDE SEQUENCE [LARGE SCALE GENOMIC DNA]</scope>
    <source>
        <strain evidence="16 17">ATCC 48635</strain>
    </source>
</reference>
<dbReference type="SMART" id="SM00248">
    <property type="entry name" value="ANK"/>
    <property type="match status" value="8"/>
</dbReference>
<feature type="transmembrane region" description="Helical" evidence="14">
    <location>
        <begin position="816"/>
        <end position="834"/>
    </location>
</feature>
<feature type="domain" description="Ion transport" evidence="15">
    <location>
        <begin position="818"/>
        <end position="1012"/>
    </location>
</feature>
<dbReference type="InterPro" id="IPR005821">
    <property type="entry name" value="Ion_trans_dom"/>
</dbReference>
<evidence type="ECO:0000256" key="1">
    <source>
        <dbReference type="ARBA" id="ARBA00004651"/>
    </source>
</evidence>
<keyword evidence="13" id="KW-0175">Coiled coil</keyword>
<dbReference type="Proteomes" id="UP000243579">
    <property type="component" value="Unassembled WGS sequence"/>
</dbReference>
<evidence type="ECO:0000256" key="14">
    <source>
        <dbReference type="SAM" id="Phobius"/>
    </source>
</evidence>
<keyword evidence="17" id="KW-1185">Reference proteome</keyword>
<dbReference type="Pfam" id="PF12796">
    <property type="entry name" value="Ank_2"/>
    <property type="match status" value="2"/>
</dbReference>
<keyword evidence="7" id="KW-0106">Calcium</keyword>
<dbReference type="GO" id="GO:0005886">
    <property type="term" value="C:plasma membrane"/>
    <property type="evidence" value="ECO:0007669"/>
    <property type="project" value="UniProtKB-SubCell"/>
</dbReference>
<protein>
    <recommendedName>
        <fullName evidence="15">Ion transport domain-containing protein</fullName>
    </recommendedName>
</protein>
<keyword evidence="3" id="KW-1003">Cell membrane</keyword>
<dbReference type="InterPro" id="IPR002110">
    <property type="entry name" value="Ankyrin_rpt"/>
</dbReference>
<dbReference type="PANTHER" id="PTHR10582">
    <property type="entry name" value="TRANSIENT RECEPTOR POTENTIAL ION CHANNEL PROTEIN"/>
    <property type="match status" value="1"/>
</dbReference>
<accession>A0A1V9YN21</accession>
<evidence type="ECO:0000256" key="6">
    <source>
        <dbReference type="ARBA" id="ARBA00022737"/>
    </source>
</evidence>
<keyword evidence="8 14" id="KW-1133">Transmembrane helix</keyword>
<feature type="repeat" description="ANK" evidence="12">
    <location>
        <begin position="481"/>
        <end position="513"/>
    </location>
</feature>
<keyword evidence="9" id="KW-0406">Ion transport</keyword>
<evidence type="ECO:0000313" key="17">
    <source>
        <dbReference type="Proteomes" id="UP000243579"/>
    </source>
</evidence>
<feature type="transmembrane region" description="Helical" evidence="14">
    <location>
        <begin position="984"/>
        <end position="1006"/>
    </location>
</feature>
<dbReference type="GO" id="GO:0098703">
    <property type="term" value="P:calcium ion import across plasma membrane"/>
    <property type="evidence" value="ECO:0007669"/>
    <property type="project" value="TreeGrafter"/>
</dbReference>
<dbReference type="PANTHER" id="PTHR10582:SF2">
    <property type="entry name" value="INACTIVE"/>
    <property type="match status" value="1"/>
</dbReference>
<evidence type="ECO:0000256" key="10">
    <source>
        <dbReference type="ARBA" id="ARBA00023136"/>
    </source>
</evidence>
<evidence type="ECO:0000259" key="15">
    <source>
        <dbReference type="Pfam" id="PF00520"/>
    </source>
</evidence>
<feature type="transmembrane region" description="Helical" evidence="14">
    <location>
        <begin position="690"/>
        <end position="716"/>
    </location>
</feature>
<dbReference type="InterPro" id="IPR036770">
    <property type="entry name" value="Ankyrin_rpt-contain_sf"/>
</dbReference>
<evidence type="ECO:0000256" key="2">
    <source>
        <dbReference type="ARBA" id="ARBA00022448"/>
    </source>
</evidence>
<organism evidence="16 17">
    <name type="scientific">Achlya hypogyna</name>
    <name type="common">Oomycete</name>
    <name type="synonym">Protoachlya hypogyna</name>
    <dbReference type="NCBI Taxonomy" id="1202772"/>
    <lineage>
        <taxon>Eukaryota</taxon>
        <taxon>Sar</taxon>
        <taxon>Stramenopiles</taxon>
        <taxon>Oomycota</taxon>
        <taxon>Saprolegniomycetes</taxon>
        <taxon>Saprolegniales</taxon>
        <taxon>Achlyaceae</taxon>
        <taxon>Achlya</taxon>
    </lineage>
</organism>
<gene>
    <name evidence="16" type="ORF">ACHHYP_09541</name>
</gene>
<dbReference type="Pfam" id="PF00520">
    <property type="entry name" value="Ion_trans"/>
    <property type="match status" value="1"/>
</dbReference>
<evidence type="ECO:0000256" key="11">
    <source>
        <dbReference type="ARBA" id="ARBA00023303"/>
    </source>
</evidence>
<feature type="coiled-coil region" evidence="13">
    <location>
        <begin position="1246"/>
        <end position="1280"/>
    </location>
</feature>
<evidence type="ECO:0000256" key="7">
    <source>
        <dbReference type="ARBA" id="ARBA00022837"/>
    </source>
</evidence>
<feature type="repeat" description="ANK" evidence="12">
    <location>
        <begin position="385"/>
        <end position="417"/>
    </location>
</feature>
<evidence type="ECO:0000256" key="4">
    <source>
        <dbReference type="ARBA" id="ARBA00022568"/>
    </source>
</evidence>
<dbReference type="EMBL" id="JNBR01001468">
    <property type="protein sequence ID" value="OQR87107.1"/>
    <property type="molecule type" value="Genomic_DNA"/>
</dbReference>
<keyword evidence="5 14" id="KW-0812">Transmembrane</keyword>
<evidence type="ECO:0000256" key="3">
    <source>
        <dbReference type="ARBA" id="ARBA00022475"/>
    </source>
</evidence>
<evidence type="ECO:0000256" key="5">
    <source>
        <dbReference type="ARBA" id="ARBA00022692"/>
    </source>
</evidence>
<evidence type="ECO:0000256" key="8">
    <source>
        <dbReference type="ARBA" id="ARBA00022989"/>
    </source>
</evidence>
<feature type="transmembrane region" description="Helical" evidence="14">
    <location>
        <begin position="919"/>
        <end position="938"/>
    </location>
</feature>